<reference evidence="2" key="1">
    <citation type="journal article" date="2021" name="PeerJ">
        <title>Extensive microbial diversity within the chicken gut microbiome revealed by metagenomics and culture.</title>
        <authorList>
            <person name="Gilroy R."/>
            <person name="Ravi A."/>
            <person name="Getino M."/>
            <person name="Pursley I."/>
            <person name="Horton D.L."/>
            <person name="Alikhan N.F."/>
            <person name="Baker D."/>
            <person name="Gharbi K."/>
            <person name="Hall N."/>
            <person name="Watson M."/>
            <person name="Adriaenssens E.M."/>
            <person name="Foster-Nyarko E."/>
            <person name="Jarju S."/>
            <person name="Secka A."/>
            <person name="Antonio M."/>
            <person name="Oren A."/>
            <person name="Chaudhuri R.R."/>
            <person name="La Ragione R."/>
            <person name="Hildebrand F."/>
            <person name="Pallen M.J."/>
        </authorList>
    </citation>
    <scope>NUCLEOTIDE SEQUENCE</scope>
    <source>
        <strain evidence="2">USASDec5-558</strain>
    </source>
</reference>
<protein>
    <submittedName>
        <fullName evidence="2">Class I SAM-dependent methyltransferase</fullName>
    </submittedName>
</protein>
<gene>
    <name evidence="2" type="ORF">H9850_10920</name>
</gene>
<organism evidence="2 3">
    <name type="scientific">Candidatus Anaerobiospirillum pullistercoris</name>
    <dbReference type="NCBI Taxonomy" id="2838452"/>
    <lineage>
        <taxon>Bacteria</taxon>
        <taxon>Pseudomonadati</taxon>
        <taxon>Pseudomonadota</taxon>
        <taxon>Gammaproteobacteria</taxon>
        <taxon>Aeromonadales</taxon>
        <taxon>Succinivibrionaceae</taxon>
        <taxon>Anaerobiospirillum</taxon>
    </lineage>
</organism>
<dbReference type="GO" id="GO:0032259">
    <property type="term" value="P:methylation"/>
    <property type="evidence" value="ECO:0007669"/>
    <property type="project" value="UniProtKB-KW"/>
</dbReference>
<dbReference type="Proteomes" id="UP000886829">
    <property type="component" value="Unassembled WGS sequence"/>
</dbReference>
<dbReference type="GO" id="GO:0008168">
    <property type="term" value="F:methyltransferase activity"/>
    <property type="evidence" value="ECO:0007669"/>
    <property type="project" value="UniProtKB-KW"/>
</dbReference>
<name>A0A9D1WFF2_9GAMM</name>
<dbReference type="InterPro" id="IPR029063">
    <property type="entry name" value="SAM-dependent_MTases_sf"/>
</dbReference>
<dbReference type="InterPro" id="IPR018773">
    <property type="entry name" value="MeTrfase_reg_dom_prd"/>
</dbReference>
<accession>A0A9D1WFF2</accession>
<comment type="caution">
    <text evidence="2">The sequence shown here is derived from an EMBL/GenBank/DDBJ whole genome shotgun (WGS) entry which is preliminary data.</text>
</comment>
<proteinExistence type="predicted"/>
<reference evidence="2" key="2">
    <citation type="submission" date="2021-04" db="EMBL/GenBank/DDBJ databases">
        <authorList>
            <person name="Gilroy R."/>
        </authorList>
    </citation>
    <scope>NUCLEOTIDE SEQUENCE</scope>
    <source>
        <strain evidence="2">USASDec5-558</strain>
    </source>
</reference>
<keyword evidence="2" id="KW-0489">Methyltransferase</keyword>
<evidence type="ECO:0000259" key="1">
    <source>
        <dbReference type="Pfam" id="PF10119"/>
    </source>
</evidence>
<dbReference type="Pfam" id="PF10119">
    <property type="entry name" value="MethyTransf_Reg"/>
    <property type="match status" value="1"/>
</dbReference>
<feature type="domain" description="Methyltransferase regulatory" evidence="1">
    <location>
        <begin position="230"/>
        <end position="312"/>
    </location>
</feature>
<dbReference type="SUPFAM" id="SSF53335">
    <property type="entry name" value="S-adenosyl-L-methionine-dependent methyltransferases"/>
    <property type="match status" value="1"/>
</dbReference>
<dbReference type="AlphaFoldDB" id="A0A9D1WFF2"/>
<evidence type="ECO:0000313" key="2">
    <source>
        <dbReference type="EMBL" id="HIX57964.1"/>
    </source>
</evidence>
<keyword evidence="2" id="KW-0808">Transferase</keyword>
<dbReference type="Gene3D" id="3.40.50.150">
    <property type="entry name" value="Vaccinia Virus protein VP39"/>
    <property type="match status" value="1"/>
</dbReference>
<evidence type="ECO:0000313" key="3">
    <source>
        <dbReference type="Proteomes" id="UP000886829"/>
    </source>
</evidence>
<dbReference type="EMBL" id="DXEV01000217">
    <property type="protein sequence ID" value="HIX57964.1"/>
    <property type="molecule type" value="Genomic_DNA"/>
</dbReference>
<sequence length="531" mass="59860">MPSWDMGYHSEILYTYGYYKEINPLWAKFLFANAGIAFPNIRVGGGYVDDVTGAACACELGFGQGVSINMHAVASGMQWYGTDFNPAQVNFAKHLAAHGHAHIHLYDDAFGDFAQRTDLPQFDYICLHGIWSWISRENQQYIVDFIQNHLKIGGVVYISYNVSPGFIMFEPVRHLMKQFNDSLIAESLNNDARISVIKNFLESVVKVNPSVLLNNPGLPKRIDDTLTKDTHYLTGEYLNEFWDIIHFSDMAKNLERAKLNFACSATGTEHLDNINLTAEQQQLLAQYKGTPLYETIRDFIVNQQFRRDFFVKGCMKLSEEQQQEQLYATGVVLTVPAEDVAYTVNTRIGVANLKKEIYEPIVKLMSDHKVYTFGEVIKALTGKSAGKGAKLTEAQIFEALRTMTLLGTLQPAVKEDTISPEIIMNCQEFNRGVLLDAAGTQINYLACPVIQGGMYVNPIVMQMLAMTLREPKVSASQLTDRILEQIQKHNSVLNKDGKPVTAEKEKRKLISEMVDKFTKITLPMLKSFQMI</sequence>